<name>A0A0M9BHW4_9BACL</name>
<dbReference type="PATRIC" id="fig|1705561.3.peg.6293"/>
<evidence type="ECO:0000313" key="2">
    <source>
        <dbReference type="Proteomes" id="UP000037688"/>
    </source>
</evidence>
<dbReference type="OrthoDB" id="2623085at2"/>
<comment type="caution">
    <text evidence="1">The sequence shown here is derived from an EMBL/GenBank/DDBJ whole genome shotgun (WGS) entry which is preliminary data.</text>
</comment>
<accession>A0A0M9BHW4</accession>
<dbReference type="RefSeq" id="WP_053784219.1">
    <property type="nucleotide sequence ID" value="NZ_LITU01000083.1"/>
</dbReference>
<keyword evidence="2" id="KW-1185">Reference proteome</keyword>
<dbReference type="EMBL" id="LITU01000083">
    <property type="protein sequence ID" value="KOY12598.1"/>
    <property type="molecule type" value="Genomic_DNA"/>
</dbReference>
<reference evidence="1 2" key="1">
    <citation type="submission" date="2015-08" db="EMBL/GenBank/DDBJ databases">
        <title>Draft genome sequence of cellulolytic and xylanolytic Paenibacillus sp. A59, isolated from a decaying forest soil from Patagonia, Argentina.</title>
        <authorList>
            <person name="Ghio S."/>
            <person name="Caceres A.M."/>
            <person name="Talia P."/>
            <person name="Grasso D."/>
            <person name="Campos E."/>
        </authorList>
    </citation>
    <scope>NUCLEOTIDE SEQUENCE [LARGE SCALE GENOMIC DNA]</scope>
    <source>
        <strain evidence="1 2">A59</strain>
    </source>
</reference>
<dbReference type="Proteomes" id="UP000037688">
    <property type="component" value="Unassembled WGS sequence"/>
</dbReference>
<protein>
    <recommendedName>
        <fullName evidence="3">DNA replication protein DnaD</fullName>
    </recommendedName>
</protein>
<proteinExistence type="predicted"/>
<sequence length="127" mass="14819">MTIDVSKPLAHDDGFARLPNILFRMYPLLDGFTLETAGLYGYLLSWRQNKADHAMYGMAWLRQADITAETGLSAFKIRQHTEVLRRYGLLNVTKSDRIANKLVYEPLEPLTYEEFRKTYWREEANIS</sequence>
<dbReference type="AlphaFoldDB" id="A0A0M9BHW4"/>
<evidence type="ECO:0000313" key="1">
    <source>
        <dbReference type="EMBL" id="KOY12598.1"/>
    </source>
</evidence>
<gene>
    <name evidence="1" type="ORF">AMS66_29755</name>
</gene>
<organism evidence="1 2">
    <name type="scientific">Paenibacillus xylanivorans</name>
    <dbReference type="NCBI Taxonomy" id="1705561"/>
    <lineage>
        <taxon>Bacteria</taxon>
        <taxon>Bacillati</taxon>
        <taxon>Bacillota</taxon>
        <taxon>Bacilli</taxon>
        <taxon>Bacillales</taxon>
        <taxon>Paenibacillaceae</taxon>
        <taxon>Paenibacillus</taxon>
    </lineage>
</organism>
<evidence type="ECO:0008006" key="3">
    <source>
        <dbReference type="Google" id="ProtNLM"/>
    </source>
</evidence>